<reference evidence="2" key="1">
    <citation type="submission" date="2021-02" db="EMBL/GenBank/DDBJ databases">
        <title>Comparative genomics reveals that relaxation of natural selection precedes convergent phenotypic evolution of cavefish.</title>
        <authorList>
            <person name="Peng Z."/>
        </authorList>
    </citation>
    <scope>NUCLEOTIDE SEQUENCE</scope>
    <source>
        <tissue evidence="2">Muscle</tissue>
    </source>
</reference>
<organism evidence="2 3">
    <name type="scientific">Triplophysa rosa</name>
    <name type="common">Cave loach</name>
    <dbReference type="NCBI Taxonomy" id="992332"/>
    <lineage>
        <taxon>Eukaryota</taxon>
        <taxon>Metazoa</taxon>
        <taxon>Chordata</taxon>
        <taxon>Craniata</taxon>
        <taxon>Vertebrata</taxon>
        <taxon>Euteleostomi</taxon>
        <taxon>Actinopterygii</taxon>
        <taxon>Neopterygii</taxon>
        <taxon>Teleostei</taxon>
        <taxon>Ostariophysi</taxon>
        <taxon>Cypriniformes</taxon>
        <taxon>Nemacheilidae</taxon>
        <taxon>Triplophysa</taxon>
    </lineage>
</organism>
<evidence type="ECO:0000256" key="1">
    <source>
        <dbReference type="SAM" id="SignalP"/>
    </source>
</evidence>
<name>A0A9W7WNM3_TRIRA</name>
<dbReference type="OrthoDB" id="9938040at2759"/>
<comment type="caution">
    <text evidence="2">The sequence shown here is derived from an EMBL/GenBank/DDBJ whole genome shotgun (WGS) entry which is preliminary data.</text>
</comment>
<feature type="chain" id="PRO_5040928033" evidence="1">
    <location>
        <begin position="20"/>
        <end position="211"/>
    </location>
</feature>
<proteinExistence type="predicted"/>
<protein>
    <submittedName>
        <fullName evidence="2">Uncharacterized protein</fullName>
    </submittedName>
</protein>
<evidence type="ECO:0000313" key="3">
    <source>
        <dbReference type="Proteomes" id="UP001059041"/>
    </source>
</evidence>
<accession>A0A9W7WNM3</accession>
<keyword evidence="3" id="KW-1185">Reference proteome</keyword>
<keyword evidence="1" id="KW-0732">Signal</keyword>
<gene>
    <name evidence="2" type="ORF">IRJ41_008749</name>
</gene>
<dbReference type="EMBL" id="JAFHDT010000009">
    <property type="protein sequence ID" value="KAI7805475.1"/>
    <property type="molecule type" value="Genomic_DNA"/>
</dbReference>
<dbReference type="AlphaFoldDB" id="A0A9W7WNM3"/>
<feature type="signal peptide" evidence="1">
    <location>
        <begin position="1"/>
        <end position="19"/>
    </location>
</feature>
<sequence length="211" mass="24263">MIRFAVLICLPVVLFSTSAKPYRPREIVLGKAAQDTLKSEDLNGKMMLGMKEVEPPQDMDIADFDIDPNMLIWKAVKDEIHQKNNRPEEDKDALYHPFDLKLPADSKHPEPFIQPQGNKQVQTYDKPEEDRDDLYHGIFNVNGDALKEDAQVSGDKGRLYLSPEEDKDDLYHADVRGQQPDQQVPLMDMFPIQPKRVHTEPEIDLDGLYHQ</sequence>
<evidence type="ECO:0000313" key="2">
    <source>
        <dbReference type="EMBL" id="KAI7805475.1"/>
    </source>
</evidence>
<dbReference type="Proteomes" id="UP001059041">
    <property type="component" value="Linkage Group LG9"/>
</dbReference>